<evidence type="ECO:0000256" key="11">
    <source>
        <dbReference type="ARBA" id="ARBA00023239"/>
    </source>
</evidence>
<dbReference type="GO" id="GO:0006979">
    <property type="term" value="P:response to oxidative stress"/>
    <property type="evidence" value="ECO:0007669"/>
    <property type="project" value="UniProtKB-ARBA"/>
</dbReference>
<dbReference type="SMART" id="SM01232">
    <property type="entry name" value="H2TH"/>
    <property type="match status" value="1"/>
</dbReference>
<organism evidence="18">
    <name type="scientific">Paraconexibacter sp. AEG42_29</name>
    <dbReference type="NCBI Taxonomy" id="2997339"/>
    <lineage>
        <taxon>Bacteria</taxon>
        <taxon>Bacillati</taxon>
        <taxon>Actinomycetota</taxon>
        <taxon>Thermoleophilia</taxon>
        <taxon>Solirubrobacterales</taxon>
        <taxon>Paraconexibacteraceae</taxon>
        <taxon>Paraconexibacter</taxon>
    </lineage>
</organism>
<evidence type="ECO:0000256" key="7">
    <source>
        <dbReference type="ARBA" id="ARBA00022801"/>
    </source>
</evidence>
<keyword evidence="11 15" id="KW-0456">Lyase</keyword>
<evidence type="ECO:0000256" key="2">
    <source>
        <dbReference type="ARBA" id="ARBA00009409"/>
    </source>
</evidence>
<accession>A0AAU7AX09</accession>
<dbReference type="GO" id="GO:0006284">
    <property type="term" value="P:base-excision repair"/>
    <property type="evidence" value="ECO:0007669"/>
    <property type="project" value="InterPro"/>
</dbReference>
<feature type="active site" description="Proton donor; for delta-elimination activity" evidence="15">
    <location>
        <position position="262"/>
    </location>
</feature>
<dbReference type="NCBIfam" id="TIGR00577">
    <property type="entry name" value="fpg"/>
    <property type="match status" value="1"/>
</dbReference>
<feature type="active site" description="Proton donor" evidence="15">
    <location>
        <position position="3"/>
    </location>
</feature>
<feature type="active site" description="Schiff-base intermediate with DNA" evidence="15">
    <location>
        <position position="2"/>
    </location>
</feature>
<evidence type="ECO:0000256" key="1">
    <source>
        <dbReference type="ARBA" id="ARBA00001668"/>
    </source>
</evidence>
<dbReference type="InterPro" id="IPR012319">
    <property type="entry name" value="FPG_cat"/>
</dbReference>
<feature type="binding site" evidence="15">
    <location>
        <position position="110"/>
    </location>
    <ligand>
        <name>DNA</name>
        <dbReference type="ChEBI" id="CHEBI:16991"/>
    </ligand>
</feature>
<evidence type="ECO:0000256" key="12">
    <source>
        <dbReference type="ARBA" id="ARBA00023268"/>
    </source>
</evidence>
<dbReference type="InterPro" id="IPR010979">
    <property type="entry name" value="Ribosomal_uS13-like_H2TH"/>
</dbReference>
<dbReference type="InterPro" id="IPR015886">
    <property type="entry name" value="H2TH_FPG"/>
</dbReference>
<evidence type="ECO:0000256" key="6">
    <source>
        <dbReference type="ARBA" id="ARBA00022771"/>
    </source>
</evidence>
<dbReference type="GO" id="GO:0140078">
    <property type="term" value="F:class I DNA-(apurinic or apyrimidinic site) endonuclease activity"/>
    <property type="evidence" value="ECO:0007669"/>
    <property type="project" value="UniProtKB-EC"/>
</dbReference>
<evidence type="ECO:0000256" key="8">
    <source>
        <dbReference type="ARBA" id="ARBA00022833"/>
    </source>
</evidence>
<evidence type="ECO:0000256" key="5">
    <source>
        <dbReference type="ARBA" id="ARBA00022763"/>
    </source>
</evidence>
<dbReference type="InterPro" id="IPR035937">
    <property type="entry name" value="FPG_N"/>
</dbReference>
<keyword evidence="12 15" id="KW-0511">Multifunctional enzyme</keyword>
<feature type="binding site" evidence="15">
    <location>
        <position position="153"/>
    </location>
    <ligand>
        <name>DNA</name>
        <dbReference type="ChEBI" id="CHEBI:16991"/>
    </ligand>
</feature>
<dbReference type="InterPro" id="IPR000214">
    <property type="entry name" value="Znf_DNA_glyclase/AP_lyase"/>
</dbReference>
<evidence type="ECO:0000313" key="18">
    <source>
        <dbReference type="EMBL" id="XAY06178.1"/>
    </source>
</evidence>
<evidence type="ECO:0000256" key="13">
    <source>
        <dbReference type="ARBA" id="ARBA00023295"/>
    </source>
</evidence>
<dbReference type="PROSITE" id="PS51068">
    <property type="entry name" value="FPG_CAT"/>
    <property type="match status" value="1"/>
</dbReference>
<feature type="domain" description="Formamidopyrimidine-DNA glycosylase catalytic" evidence="17">
    <location>
        <begin position="2"/>
        <end position="113"/>
    </location>
</feature>
<dbReference type="SUPFAM" id="SSF57716">
    <property type="entry name" value="Glucocorticoid receptor-like (DNA-binding domain)"/>
    <property type="match status" value="1"/>
</dbReference>
<keyword evidence="8 15" id="KW-0862">Zinc</keyword>
<comment type="subunit">
    <text evidence="3 15">Monomer.</text>
</comment>
<evidence type="ECO:0000256" key="9">
    <source>
        <dbReference type="ARBA" id="ARBA00023125"/>
    </source>
</evidence>
<protein>
    <recommendedName>
        <fullName evidence="15">Formamidopyrimidine-DNA glycosylase</fullName>
        <shortName evidence="15">Fapy-DNA glycosylase</shortName>
        <ecNumber evidence="15">3.2.2.23</ecNumber>
    </recommendedName>
    <alternativeName>
        <fullName evidence="15">DNA-(apurinic or apyrimidinic site) lyase MutM</fullName>
        <shortName evidence="15">AP lyase MutM</shortName>
        <ecNumber evidence="15">4.2.99.18</ecNumber>
    </alternativeName>
</protein>
<name>A0AAU7AX09_9ACTN</name>
<dbReference type="GO" id="GO:0008270">
    <property type="term" value="F:zinc ion binding"/>
    <property type="evidence" value="ECO:0007669"/>
    <property type="project" value="UniProtKB-UniRule"/>
</dbReference>
<proteinExistence type="inferred from homology"/>
<dbReference type="AlphaFoldDB" id="A0AAU7AX09"/>
<comment type="catalytic activity">
    <reaction evidence="1 15">
        <text>Hydrolysis of DNA containing ring-opened 7-methylguanine residues, releasing 2,6-diamino-4-hydroxy-5-(N-methyl)formamidopyrimidine.</text>
        <dbReference type="EC" id="3.2.2.23"/>
    </reaction>
</comment>
<dbReference type="InterPro" id="IPR020629">
    <property type="entry name" value="FPG_Glyclase"/>
</dbReference>
<dbReference type="EMBL" id="CP114014">
    <property type="protein sequence ID" value="XAY06178.1"/>
    <property type="molecule type" value="Genomic_DNA"/>
</dbReference>
<dbReference type="CDD" id="cd08966">
    <property type="entry name" value="EcFpg-like_N"/>
    <property type="match status" value="1"/>
</dbReference>
<evidence type="ECO:0000256" key="3">
    <source>
        <dbReference type="ARBA" id="ARBA00011245"/>
    </source>
</evidence>
<comment type="function">
    <text evidence="15">Involved in base excision repair of DNA damaged by oxidation or by mutagenic agents. Acts as DNA glycosylase that recognizes and removes damaged bases. Has a preference for oxidized purines, such as 7,8-dihydro-8-oxoguanine (8-oxoG). Has AP (apurinic/apyrimidinic) lyase activity and introduces nicks in the DNA strand. Cleaves the DNA backbone by beta-delta elimination to generate a single-strand break at the site of the removed base with both 3'- and 5'-phosphates.</text>
</comment>
<keyword evidence="10 15" id="KW-0234">DNA repair</keyword>
<keyword evidence="5 15" id="KW-0227">DNA damage</keyword>
<feature type="domain" description="FPG-type" evidence="16">
    <location>
        <begin position="238"/>
        <end position="272"/>
    </location>
</feature>
<dbReference type="GO" id="GO:0003690">
    <property type="term" value="F:double-stranded DNA binding"/>
    <property type="evidence" value="ECO:0007669"/>
    <property type="project" value="UniProtKB-ARBA"/>
</dbReference>
<comment type="cofactor">
    <cofactor evidence="15">
        <name>Zn(2+)</name>
        <dbReference type="ChEBI" id="CHEBI:29105"/>
    </cofactor>
    <text evidence="15">Binds 1 zinc ion per subunit.</text>
</comment>
<dbReference type="RefSeq" id="WP_354697415.1">
    <property type="nucleotide sequence ID" value="NZ_CP114014.1"/>
</dbReference>
<dbReference type="SMART" id="SM00898">
    <property type="entry name" value="Fapy_DNA_glyco"/>
    <property type="match status" value="1"/>
</dbReference>
<keyword evidence="4 15" id="KW-0479">Metal-binding</keyword>
<comment type="similarity">
    <text evidence="2 15">Belongs to the FPG family.</text>
</comment>
<keyword evidence="13 15" id="KW-0326">Glycosidase</keyword>
<keyword evidence="7 15" id="KW-0378">Hydrolase</keyword>
<comment type="catalytic activity">
    <reaction evidence="14 15">
        <text>2'-deoxyribonucleotide-(2'-deoxyribose 5'-phosphate)-2'-deoxyribonucleotide-DNA = a 3'-end 2'-deoxyribonucleotide-(2,3-dehydro-2,3-deoxyribose 5'-phosphate)-DNA + a 5'-end 5'-phospho-2'-deoxyribonucleoside-DNA + H(+)</text>
        <dbReference type="Rhea" id="RHEA:66592"/>
        <dbReference type="Rhea" id="RHEA-COMP:13180"/>
        <dbReference type="Rhea" id="RHEA-COMP:16897"/>
        <dbReference type="Rhea" id="RHEA-COMP:17067"/>
        <dbReference type="ChEBI" id="CHEBI:15378"/>
        <dbReference type="ChEBI" id="CHEBI:136412"/>
        <dbReference type="ChEBI" id="CHEBI:157695"/>
        <dbReference type="ChEBI" id="CHEBI:167181"/>
        <dbReference type="EC" id="4.2.99.18"/>
    </reaction>
</comment>
<dbReference type="InterPro" id="IPR010663">
    <property type="entry name" value="Znf_FPG/IleRS"/>
</dbReference>
<sequence length="279" mass="30772">MPELPEVETIRRGLQPLVEGRVVTALRVHDPRWTEPLDPFVVTEAVDGRRIEALGRRGKYLDLVLTDEVHLLMHLRMTGTLLYDTAPDQRYRRVTFTFDDGHELAFCDPRRFGTGELVLGDDAREAFFATRLGIEPLDGALTGPALRALARGRRAPIKAFLLDQRRVAGVGNIYADEALFRAGIHPLRPAGSLTGAQYELLAGAVRDALQAGLAAGGATIDDFRHPDGVSGNFQHEFLVHLRAGEPCGTCGTEIVKFVAAGRGTYVCRTCQRPPRVRRR</sequence>
<evidence type="ECO:0000259" key="16">
    <source>
        <dbReference type="PROSITE" id="PS51066"/>
    </source>
</evidence>
<dbReference type="EC" id="3.2.2.23" evidence="15"/>
<dbReference type="EC" id="4.2.99.18" evidence="15"/>
<feature type="active site" description="Proton donor; for beta-elimination activity" evidence="15">
    <location>
        <position position="59"/>
    </location>
</feature>
<dbReference type="HAMAP" id="MF_00103">
    <property type="entry name" value="Fapy_DNA_glycosyl"/>
    <property type="match status" value="1"/>
</dbReference>
<dbReference type="Pfam" id="PF01149">
    <property type="entry name" value="Fapy_DNA_glyco"/>
    <property type="match status" value="1"/>
</dbReference>
<dbReference type="Pfam" id="PF06831">
    <property type="entry name" value="H2TH"/>
    <property type="match status" value="1"/>
</dbReference>
<gene>
    <name evidence="18" type="primary">mutM_2</name>
    <name evidence="15" type="synonym">fpg</name>
    <name evidence="15" type="synonym">mutM</name>
    <name evidence="18" type="ORF">DSM112329_03042</name>
</gene>
<dbReference type="KEGG" id="parq:DSM112329_03042"/>
<dbReference type="PANTHER" id="PTHR22993">
    <property type="entry name" value="FORMAMIDOPYRIMIDINE-DNA GLYCOSYLASE"/>
    <property type="match status" value="1"/>
</dbReference>
<dbReference type="SUPFAM" id="SSF46946">
    <property type="entry name" value="S13-like H2TH domain"/>
    <property type="match status" value="1"/>
</dbReference>
<dbReference type="PROSITE" id="PS51066">
    <property type="entry name" value="ZF_FPG_2"/>
    <property type="match status" value="1"/>
</dbReference>
<evidence type="ECO:0000259" key="17">
    <source>
        <dbReference type="PROSITE" id="PS51068"/>
    </source>
</evidence>
<dbReference type="Pfam" id="PF06827">
    <property type="entry name" value="zf-FPG_IleRS"/>
    <property type="match status" value="1"/>
</dbReference>
<evidence type="ECO:0000256" key="14">
    <source>
        <dbReference type="ARBA" id="ARBA00044632"/>
    </source>
</evidence>
<dbReference type="SUPFAM" id="SSF81624">
    <property type="entry name" value="N-terminal domain of MutM-like DNA repair proteins"/>
    <property type="match status" value="1"/>
</dbReference>
<evidence type="ECO:0000256" key="10">
    <source>
        <dbReference type="ARBA" id="ARBA00023204"/>
    </source>
</evidence>
<evidence type="ECO:0000256" key="15">
    <source>
        <dbReference type="HAMAP-Rule" id="MF_00103"/>
    </source>
</evidence>
<dbReference type="Gene3D" id="3.20.190.10">
    <property type="entry name" value="MutM-like, N-terminal"/>
    <property type="match status" value="1"/>
</dbReference>
<keyword evidence="9 15" id="KW-0238">DNA-binding</keyword>
<dbReference type="PANTHER" id="PTHR22993:SF9">
    <property type="entry name" value="FORMAMIDOPYRIMIDINE-DNA GLYCOSYLASE"/>
    <property type="match status" value="1"/>
</dbReference>
<dbReference type="FunFam" id="1.10.8.50:FF:000003">
    <property type="entry name" value="Formamidopyrimidine-DNA glycosylase"/>
    <property type="match status" value="1"/>
</dbReference>
<dbReference type="GO" id="GO:0003684">
    <property type="term" value="F:damaged DNA binding"/>
    <property type="evidence" value="ECO:0007669"/>
    <property type="project" value="InterPro"/>
</dbReference>
<keyword evidence="6 15" id="KW-0863">Zinc-finger</keyword>
<reference evidence="18" key="1">
    <citation type="submission" date="2022-12" db="EMBL/GenBank/DDBJ databases">
        <title>Paraconexibacter alkalitolerans sp. nov. and Baekduia alba sp. nov., isolated from soil and emended description of the genera Paraconexibacter (Chun et al., 2020) and Baekduia (An et al., 2020).</title>
        <authorList>
            <person name="Vieira S."/>
            <person name="Huber K.J."/>
            <person name="Geppert A."/>
            <person name="Wolf J."/>
            <person name="Neumann-Schaal M."/>
            <person name="Muesken M."/>
            <person name="Overmann J."/>
        </authorList>
    </citation>
    <scope>NUCLEOTIDE SEQUENCE</scope>
    <source>
        <strain evidence="18">AEG42_29</strain>
    </source>
</reference>
<comment type="caution">
    <text evidence="15">Lacks conserved residue(s) required for the propagation of feature annotation.</text>
</comment>
<dbReference type="GO" id="GO:0034039">
    <property type="term" value="F:8-oxo-7,8-dihydroguanine DNA N-glycosylase activity"/>
    <property type="evidence" value="ECO:0007669"/>
    <property type="project" value="TreeGrafter"/>
</dbReference>
<dbReference type="Gene3D" id="1.10.8.50">
    <property type="match status" value="1"/>
</dbReference>
<dbReference type="NCBIfam" id="NF002211">
    <property type="entry name" value="PRK01103.1"/>
    <property type="match status" value="1"/>
</dbReference>
<evidence type="ECO:0000256" key="4">
    <source>
        <dbReference type="ARBA" id="ARBA00022723"/>
    </source>
</evidence>